<dbReference type="SUPFAM" id="SSF144091">
    <property type="entry name" value="Rhomboid-like"/>
    <property type="match status" value="1"/>
</dbReference>
<dbReference type="Pfam" id="PF01694">
    <property type="entry name" value="Rhomboid"/>
    <property type="match status" value="1"/>
</dbReference>
<evidence type="ECO:0000256" key="3">
    <source>
        <dbReference type="ARBA" id="ARBA00022670"/>
    </source>
</evidence>
<evidence type="ECO:0000256" key="5">
    <source>
        <dbReference type="ARBA" id="ARBA00022801"/>
    </source>
</evidence>
<dbReference type="InterPro" id="IPR035952">
    <property type="entry name" value="Rhomboid-like_sf"/>
</dbReference>
<evidence type="ECO:0000259" key="10">
    <source>
        <dbReference type="Pfam" id="PF01694"/>
    </source>
</evidence>
<dbReference type="AlphaFoldDB" id="A0A7C4QNS9"/>
<comment type="similarity">
    <text evidence="2">Belongs to the peptidase S54 family.</text>
</comment>
<evidence type="ECO:0000256" key="7">
    <source>
        <dbReference type="ARBA" id="ARBA00023136"/>
    </source>
</evidence>
<evidence type="ECO:0000313" key="11">
    <source>
        <dbReference type="EMBL" id="HGT37726.1"/>
    </source>
</evidence>
<feature type="transmembrane region" description="Helical" evidence="9">
    <location>
        <begin position="129"/>
        <end position="148"/>
    </location>
</feature>
<dbReference type="SUPFAM" id="SSF48452">
    <property type="entry name" value="TPR-like"/>
    <property type="match status" value="1"/>
</dbReference>
<dbReference type="InterPro" id="IPR011990">
    <property type="entry name" value="TPR-like_helical_dom_sf"/>
</dbReference>
<keyword evidence="6 9" id="KW-1133">Transmembrane helix</keyword>
<feature type="region of interest" description="Disordered" evidence="8">
    <location>
        <begin position="377"/>
        <end position="436"/>
    </location>
</feature>
<feature type="compositionally biased region" description="Pro residues" evidence="8">
    <location>
        <begin position="377"/>
        <end position="386"/>
    </location>
</feature>
<dbReference type="GO" id="GO:0004252">
    <property type="term" value="F:serine-type endopeptidase activity"/>
    <property type="evidence" value="ECO:0007669"/>
    <property type="project" value="InterPro"/>
</dbReference>
<evidence type="ECO:0000256" key="8">
    <source>
        <dbReference type="SAM" id="MobiDB-lite"/>
    </source>
</evidence>
<feature type="transmembrane region" description="Helical" evidence="9">
    <location>
        <begin position="154"/>
        <end position="173"/>
    </location>
</feature>
<feature type="domain" description="Peptidase S54 rhomboid" evidence="10">
    <location>
        <begin position="90"/>
        <end position="226"/>
    </location>
</feature>
<comment type="subcellular location">
    <subcellularLocation>
        <location evidence="1">Membrane</location>
        <topology evidence="1">Multi-pass membrane protein</topology>
    </subcellularLocation>
</comment>
<dbReference type="EMBL" id="DSVQ01000001">
    <property type="protein sequence ID" value="HGT37726.1"/>
    <property type="molecule type" value="Genomic_DNA"/>
</dbReference>
<feature type="transmembrane region" description="Helical" evidence="9">
    <location>
        <begin position="105"/>
        <end position="122"/>
    </location>
</feature>
<evidence type="ECO:0000256" key="4">
    <source>
        <dbReference type="ARBA" id="ARBA00022692"/>
    </source>
</evidence>
<feature type="transmembrane region" description="Helical" evidence="9">
    <location>
        <begin position="20"/>
        <end position="40"/>
    </location>
</feature>
<keyword evidence="7 9" id="KW-0472">Membrane</keyword>
<protein>
    <submittedName>
        <fullName evidence="11">Rhomboid family intramembrane serine protease</fullName>
    </submittedName>
</protein>
<evidence type="ECO:0000256" key="2">
    <source>
        <dbReference type="ARBA" id="ARBA00009045"/>
    </source>
</evidence>
<organism evidence="11">
    <name type="scientific">Schlesneria paludicola</name>
    <dbReference type="NCBI Taxonomy" id="360056"/>
    <lineage>
        <taxon>Bacteria</taxon>
        <taxon>Pseudomonadati</taxon>
        <taxon>Planctomycetota</taxon>
        <taxon>Planctomycetia</taxon>
        <taxon>Planctomycetales</taxon>
        <taxon>Planctomycetaceae</taxon>
        <taxon>Schlesneria</taxon>
    </lineage>
</organism>
<dbReference type="GO" id="GO:0006508">
    <property type="term" value="P:proteolysis"/>
    <property type="evidence" value="ECO:0007669"/>
    <property type="project" value="UniProtKB-KW"/>
</dbReference>
<keyword evidence="5" id="KW-0378">Hydrolase</keyword>
<keyword evidence="4 9" id="KW-0812">Transmembrane</keyword>
<feature type="transmembrane region" description="Helical" evidence="9">
    <location>
        <begin position="185"/>
        <end position="211"/>
    </location>
</feature>
<comment type="caution">
    <text evidence="11">The sequence shown here is derived from an EMBL/GenBank/DDBJ whole genome shotgun (WGS) entry which is preliminary data.</text>
</comment>
<evidence type="ECO:0000256" key="1">
    <source>
        <dbReference type="ARBA" id="ARBA00004141"/>
    </source>
</evidence>
<dbReference type="PANTHER" id="PTHR43066:SF1">
    <property type="entry name" value="RHOMBOID PROTEIN 2"/>
    <property type="match status" value="1"/>
</dbReference>
<evidence type="ECO:0000256" key="6">
    <source>
        <dbReference type="ARBA" id="ARBA00022989"/>
    </source>
</evidence>
<accession>A0A7C4QNS9</accession>
<dbReference type="Gene3D" id="1.20.1540.10">
    <property type="entry name" value="Rhomboid-like"/>
    <property type="match status" value="1"/>
</dbReference>
<gene>
    <name evidence="11" type="ORF">ENS64_00425</name>
</gene>
<dbReference type="GO" id="GO:0016020">
    <property type="term" value="C:membrane"/>
    <property type="evidence" value="ECO:0007669"/>
    <property type="project" value="UniProtKB-SubCell"/>
</dbReference>
<name>A0A7C4QNS9_9PLAN</name>
<feature type="compositionally biased region" description="Pro residues" evidence="8">
    <location>
        <begin position="395"/>
        <end position="405"/>
    </location>
</feature>
<dbReference type="PANTHER" id="PTHR43066">
    <property type="entry name" value="RHOMBOID-RELATED PROTEIN"/>
    <property type="match status" value="1"/>
</dbReference>
<sequence>MWLRPHREMVWKGASVMRQLLRRAPVTGFVCGVLIALFLVTHRPGLEGRRSVEARRWWGGVEILTWVQVDGSHIEYVNQELSGPFDVWDGEWWRVPASTLHHADLPHLLMNLVGLAIFGPWLERRWGWWRYGLFLAAAAFVASPPEYLLGQQSLGFSGVCCAVFGSLWGLRNSDPELKSRLTNEVVWWMVAGLVAMWVLTAVGTLSIANGAHFVGLAYGWLAGTIARASRWPRFGFAMGHAALVVPYWFIVHPVWDGRYQWYLADLEQRRNWVAPLDEVRLRRALRCDPKLTGVWRLLAQQAVHDGRLLEAWEMLLQGLQHNRSAAELWQDARVLWRRLAPTEQRGAALAHLQDRFGAESAVWLAEIRRFVPPPVLIAPDRPPVPTTPVAQRPEVSPPTWEPPPDNQRWYRRPPSLGPLPRVDPADPSSAAEGRLL</sequence>
<dbReference type="InterPro" id="IPR022764">
    <property type="entry name" value="Peptidase_S54_rhomboid_dom"/>
</dbReference>
<proteinExistence type="inferred from homology"/>
<evidence type="ECO:0000256" key="9">
    <source>
        <dbReference type="SAM" id="Phobius"/>
    </source>
</evidence>
<keyword evidence="3 11" id="KW-0645">Protease</keyword>
<reference evidence="11" key="1">
    <citation type="journal article" date="2020" name="mSystems">
        <title>Genome- and Community-Level Interaction Insights into Carbon Utilization and Element Cycling Functions of Hydrothermarchaeota in Hydrothermal Sediment.</title>
        <authorList>
            <person name="Zhou Z."/>
            <person name="Liu Y."/>
            <person name="Xu W."/>
            <person name="Pan J."/>
            <person name="Luo Z.H."/>
            <person name="Li M."/>
        </authorList>
    </citation>
    <scope>NUCLEOTIDE SEQUENCE [LARGE SCALE GENOMIC DNA]</scope>
    <source>
        <strain evidence="11">SpSt-508</strain>
    </source>
</reference>